<dbReference type="STRING" id="1641165.XM38_11045"/>
<evidence type="ECO:0000259" key="3">
    <source>
        <dbReference type="Pfam" id="PF10017"/>
    </source>
</evidence>
<reference evidence="4 5" key="1">
    <citation type="journal article" date="2016" name="Biochim. Biophys. Acta">
        <title>Characterization of red-shifted phycobilisomes isolated from the chlorophyll f-containing cyanobacterium Halomicronema hongdechloris.</title>
        <authorList>
            <person name="Li Y."/>
            <person name="Lin Y."/>
            <person name="Garvey C.J."/>
            <person name="Birch D."/>
            <person name="Corkery R.W."/>
            <person name="Loughlin P.C."/>
            <person name="Scheer H."/>
            <person name="Willows R.D."/>
            <person name="Chen M."/>
        </authorList>
    </citation>
    <scope>NUCLEOTIDE SEQUENCE [LARGE SCALE GENOMIC DNA]</scope>
    <source>
        <strain evidence="4 5">C2206</strain>
    </source>
</reference>
<dbReference type="Gene3D" id="3.40.50.150">
    <property type="entry name" value="Vaccinia Virus protein VP39"/>
    <property type="match status" value="1"/>
</dbReference>
<keyword evidence="2 4" id="KW-0808">Transferase</keyword>
<feature type="domain" description="Histidine-specific methyltransferase SAM-dependent" evidence="3">
    <location>
        <begin position="42"/>
        <end position="343"/>
    </location>
</feature>
<keyword evidence="1 4" id="KW-0489">Methyltransferase</keyword>
<dbReference type="PIRSF" id="PIRSF018005">
    <property type="entry name" value="UCP018005"/>
    <property type="match status" value="1"/>
</dbReference>
<dbReference type="InterPro" id="IPR019257">
    <property type="entry name" value="MeTrfase_dom"/>
</dbReference>
<dbReference type="EC" id="2.1.1.44" evidence="4"/>
<proteinExistence type="predicted"/>
<protein>
    <submittedName>
        <fullName evidence="4">Histidine N-alpha-methyltransferase</fullName>
        <ecNumber evidence="4">2.1.1.44</ecNumber>
    </submittedName>
</protein>
<keyword evidence="5" id="KW-1185">Reference proteome</keyword>
<dbReference type="AlphaFoldDB" id="A0A1Z3HHL3"/>
<dbReference type="EMBL" id="CP021983">
    <property type="protein sequence ID" value="ASC69784.1"/>
    <property type="molecule type" value="Genomic_DNA"/>
</dbReference>
<gene>
    <name evidence="4" type="primary">egtD</name>
    <name evidence="4" type="ORF">XM38_007130</name>
</gene>
<dbReference type="GO" id="GO:0032259">
    <property type="term" value="P:methylation"/>
    <property type="evidence" value="ECO:0007669"/>
    <property type="project" value="UniProtKB-KW"/>
</dbReference>
<sequence length="350" mass="38774">MPTINPSATADNAASASTLAEQDRLTLEYLTAVTPEQADGLDVIQGLSQTPKSLPPKYFYDERGSRLFEQITQLPEYYLTRTETQILQQSADAIATLTGPCDLIELGSGSSTKTRLLLDAYQRQGTPLHYLPVDVSGTMVEESAQALLQHYPQLTLHGLIGIYEQVLAQLPPSRFPRRLLAFIGSTLGNLSDAECDQFLTQVSQALAPGDYFLLGLDLRKPVDVLEAAYNDSQGVTAAFNLNLLHHLNWRFQGNLDPSQFRHVAQYNPVADQIEIYIESLQAQTARLKALDLTVTFAAGERLLSELSRKFDLPTMAASLQSYGLHTVHTFTDPHHWFGLLLCQRQPPAPH</sequence>
<dbReference type="GO" id="GO:0052706">
    <property type="term" value="F:L-histidine N(alpha)-methyltransferase activity"/>
    <property type="evidence" value="ECO:0007669"/>
    <property type="project" value="UniProtKB-EC"/>
</dbReference>
<dbReference type="KEGG" id="hhg:XM38_007130"/>
<accession>A0A1Z3HHL3</accession>
<dbReference type="InterPro" id="IPR051128">
    <property type="entry name" value="EgtD_Methyltrsf_superfamily"/>
</dbReference>
<evidence type="ECO:0000313" key="4">
    <source>
        <dbReference type="EMBL" id="ASC69784.1"/>
    </source>
</evidence>
<dbReference type="Pfam" id="PF10017">
    <property type="entry name" value="Methyltransf_33"/>
    <property type="match status" value="1"/>
</dbReference>
<dbReference type="PANTHER" id="PTHR43397:SF1">
    <property type="entry name" value="ERGOTHIONEINE BIOSYNTHESIS PROTEIN 1"/>
    <property type="match status" value="1"/>
</dbReference>
<evidence type="ECO:0000256" key="2">
    <source>
        <dbReference type="ARBA" id="ARBA00022679"/>
    </source>
</evidence>
<organism evidence="4 5">
    <name type="scientific">Halomicronema hongdechloris C2206</name>
    <dbReference type="NCBI Taxonomy" id="1641165"/>
    <lineage>
        <taxon>Bacteria</taxon>
        <taxon>Bacillati</taxon>
        <taxon>Cyanobacteriota</taxon>
        <taxon>Cyanophyceae</taxon>
        <taxon>Nodosilineales</taxon>
        <taxon>Nodosilineaceae</taxon>
        <taxon>Halomicronema</taxon>
    </lineage>
</organism>
<dbReference type="OrthoDB" id="5289726at2"/>
<dbReference type="RefSeq" id="WP_088429091.1">
    <property type="nucleotide sequence ID" value="NZ_CP021983.2"/>
</dbReference>
<dbReference type="Proteomes" id="UP000191901">
    <property type="component" value="Chromosome"/>
</dbReference>
<evidence type="ECO:0000313" key="5">
    <source>
        <dbReference type="Proteomes" id="UP000191901"/>
    </source>
</evidence>
<dbReference type="InterPro" id="IPR035094">
    <property type="entry name" value="EgtD"/>
</dbReference>
<name>A0A1Z3HHL3_9CYAN</name>
<dbReference type="PANTHER" id="PTHR43397">
    <property type="entry name" value="ERGOTHIONEINE BIOSYNTHESIS PROTEIN 1"/>
    <property type="match status" value="1"/>
</dbReference>
<dbReference type="NCBIfam" id="TIGR03438">
    <property type="entry name" value="egtD_ergothio"/>
    <property type="match status" value="1"/>
</dbReference>
<evidence type="ECO:0000256" key="1">
    <source>
        <dbReference type="ARBA" id="ARBA00022603"/>
    </source>
</evidence>
<dbReference type="InterPro" id="IPR017804">
    <property type="entry name" value="MeTrfase_EgtD-like"/>
</dbReference>
<dbReference type="InterPro" id="IPR029063">
    <property type="entry name" value="SAM-dependent_MTases_sf"/>
</dbReference>
<dbReference type="SUPFAM" id="SSF53335">
    <property type="entry name" value="S-adenosyl-L-methionine-dependent methyltransferases"/>
    <property type="match status" value="1"/>
</dbReference>